<evidence type="ECO:0000256" key="1">
    <source>
        <dbReference type="ARBA" id="ARBA00004790"/>
    </source>
</evidence>
<dbReference type="InterPro" id="IPR022310">
    <property type="entry name" value="NAD/GMP_synthase"/>
</dbReference>
<dbReference type="PANTHER" id="PTHR23090:SF9">
    <property type="entry name" value="GLUTAMINE-DEPENDENT NAD(+) SYNTHETASE"/>
    <property type="match status" value="1"/>
</dbReference>
<sequence>MLCNPEQTKKEMIDWVRDYFEANGKDCYAVIGLSGGKDSSVAAAICAQALGPDRVVGVLMPNGIQPDIADAEKLVDILKIQSIKIDISEVVNASEKVITSSKEYATVCRNNQLSNDAKINLPARVRMTTLYAVAQSLSKGGRVVNTCNRSEDYVGYSTKYGDMAGDFSLFANLLVQEVRQLGIALGLPKELVYKTPADGLSGCTDEEKLGFSYEMLDEYLVSGHCEDAAIEEKIKYLHQINLHKLQPMPAFPN</sequence>
<dbReference type="EC" id="6.3.1.5" evidence="7"/>
<evidence type="ECO:0000256" key="7">
    <source>
        <dbReference type="RuleBase" id="RU003812"/>
    </source>
</evidence>
<proteinExistence type="inferred from homology"/>
<dbReference type="GO" id="GO:0009435">
    <property type="term" value="P:NAD+ biosynthetic process"/>
    <property type="evidence" value="ECO:0007669"/>
    <property type="project" value="InterPro"/>
</dbReference>
<keyword evidence="2 6" id="KW-0436">Ligase</keyword>
<reference evidence="9" key="1">
    <citation type="journal article" date="2021" name="PeerJ">
        <title>Extensive microbial diversity within the chicken gut microbiome revealed by metagenomics and culture.</title>
        <authorList>
            <person name="Gilroy R."/>
            <person name="Ravi A."/>
            <person name="Getino M."/>
            <person name="Pursley I."/>
            <person name="Horton D.L."/>
            <person name="Alikhan N.F."/>
            <person name="Baker D."/>
            <person name="Gharbi K."/>
            <person name="Hall N."/>
            <person name="Watson M."/>
            <person name="Adriaenssens E.M."/>
            <person name="Foster-Nyarko E."/>
            <person name="Jarju S."/>
            <person name="Secka A."/>
            <person name="Antonio M."/>
            <person name="Oren A."/>
            <person name="Chaudhuri R.R."/>
            <person name="La Ragione R."/>
            <person name="Hildebrand F."/>
            <person name="Pallen M.J."/>
        </authorList>
    </citation>
    <scope>NUCLEOTIDE SEQUENCE</scope>
    <source>
        <strain evidence="9">B5-657</strain>
    </source>
</reference>
<dbReference type="Gene3D" id="3.40.50.620">
    <property type="entry name" value="HUPs"/>
    <property type="match status" value="1"/>
</dbReference>
<comment type="caution">
    <text evidence="9">The sequence shown here is derived from an EMBL/GenBank/DDBJ whole genome shotgun (WGS) entry which is preliminary data.</text>
</comment>
<dbReference type="GO" id="GO:0003952">
    <property type="term" value="F:NAD+ synthase (glutamine-hydrolyzing) activity"/>
    <property type="evidence" value="ECO:0007669"/>
    <property type="project" value="InterPro"/>
</dbReference>
<dbReference type="AlphaFoldDB" id="A0A9E2NKV9"/>
<dbReference type="GO" id="GO:0004359">
    <property type="term" value="F:glutaminase activity"/>
    <property type="evidence" value="ECO:0007669"/>
    <property type="project" value="InterPro"/>
</dbReference>
<feature type="domain" description="NAD/GMP synthase" evidence="8">
    <location>
        <begin position="11"/>
        <end position="239"/>
    </location>
</feature>
<organism evidence="9 10">
    <name type="scientific">Candidatus Cellulosilyticum pullistercoris</name>
    <dbReference type="NCBI Taxonomy" id="2838521"/>
    <lineage>
        <taxon>Bacteria</taxon>
        <taxon>Bacillati</taxon>
        <taxon>Bacillota</taxon>
        <taxon>Clostridia</taxon>
        <taxon>Lachnospirales</taxon>
        <taxon>Cellulosilyticaceae</taxon>
        <taxon>Cellulosilyticum</taxon>
    </lineage>
</organism>
<dbReference type="NCBIfam" id="TIGR00552">
    <property type="entry name" value="nadE"/>
    <property type="match status" value="1"/>
</dbReference>
<dbReference type="GO" id="GO:0008795">
    <property type="term" value="F:NAD+ synthase activity"/>
    <property type="evidence" value="ECO:0007669"/>
    <property type="project" value="UniProtKB-EC"/>
</dbReference>
<dbReference type="EMBL" id="JAHLFQ010000121">
    <property type="protein sequence ID" value="MBU3804197.1"/>
    <property type="molecule type" value="Genomic_DNA"/>
</dbReference>
<dbReference type="PANTHER" id="PTHR23090">
    <property type="entry name" value="NH 3 /GLUTAMINE-DEPENDENT NAD + SYNTHETASE"/>
    <property type="match status" value="1"/>
</dbReference>
<evidence type="ECO:0000259" key="8">
    <source>
        <dbReference type="Pfam" id="PF02540"/>
    </source>
</evidence>
<evidence type="ECO:0000256" key="4">
    <source>
        <dbReference type="ARBA" id="ARBA00022840"/>
    </source>
</evidence>
<keyword evidence="4 6" id="KW-0067">ATP-binding</keyword>
<comment type="catalytic activity">
    <reaction evidence="7">
        <text>deamido-NAD(+) + NH4(+) + ATP = AMP + diphosphate + NAD(+) + H(+)</text>
        <dbReference type="Rhea" id="RHEA:21188"/>
        <dbReference type="ChEBI" id="CHEBI:15378"/>
        <dbReference type="ChEBI" id="CHEBI:28938"/>
        <dbReference type="ChEBI" id="CHEBI:30616"/>
        <dbReference type="ChEBI" id="CHEBI:33019"/>
        <dbReference type="ChEBI" id="CHEBI:57540"/>
        <dbReference type="ChEBI" id="CHEBI:58437"/>
        <dbReference type="ChEBI" id="CHEBI:456215"/>
        <dbReference type="EC" id="6.3.1.5"/>
    </reaction>
</comment>
<name>A0A9E2NKV9_9FIRM</name>
<evidence type="ECO:0000313" key="9">
    <source>
        <dbReference type="EMBL" id="MBU3804197.1"/>
    </source>
</evidence>
<keyword evidence="3 6" id="KW-0547">Nucleotide-binding</keyword>
<protein>
    <recommendedName>
        <fullName evidence="7">NH(3)-dependent NAD(+) synthetase</fullName>
        <ecNumber evidence="7">6.3.1.5</ecNumber>
    </recommendedName>
</protein>
<dbReference type="SUPFAM" id="SSF52402">
    <property type="entry name" value="Adenine nucleotide alpha hydrolases-like"/>
    <property type="match status" value="1"/>
</dbReference>
<keyword evidence="5 6" id="KW-0520">NAD</keyword>
<dbReference type="CDD" id="cd00553">
    <property type="entry name" value="NAD_synthase"/>
    <property type="match status" value="1"/>
</dbReference>
<dbReference type="GO" id="GO:0005524">
    <property type="term" value="F:ATP binding"/>
    <property type="evidence" value="ECO:0007669"/>
    <property type="project" value="UniProtKB-KW"/>
</dbReference>
<evidence type="ECO:0000313" key="10">
    <source>
        <dbReference type="Proteomes" id="UP000824229"/>
    </source>
</evidence>
<evidence type="ECO:0000256" key="6">
    <source>
        <dbReference type="RuleBase" id="RU003811"/>
    </source>
</evidence>
<reference evidence="9" key="2">
    <citation type="submission" date="2021-04" db="EMBL/GenBank/DDBJ databases">
        <authorList>
            <person name="Gilroy R."/>
        </authorList>
    </citation>
    <scope>NUCLEOTIDE SEQUENCE</scope>
    <source>
        <strain evidence="9">B5-657</strain>
    </source>
</reference>
<evidence type="ECO:0000256" key="5">
    <source>
        <dbReference type="ARBA" id="ARBA00023027"/>
    </source>
</evidence>
<comment type="pathway">
    <text evidence="1">Cofactor biosynthesis; NAD(+) biosynthesis.</text>
</comment>
<dbReference type="Pfam" id="PF02540">
    <property type="entry name" value="NAD_synthase"/>
    <property type="match status" value="1"/>
</dbReference>
<gene>
    <name evidence="9" type="primary">nadE</name>
    <name evidence="9" type="ORF">H9872_05540</name>
</gene>
<dbReference type="InterPro" id="IPR014729">
    <property type="entry name" value="Rossmann-like_a/b/a_fold"/>
</dbReference>
<evidence type="ECO:0000256" key="2">
    <source>
        <dbReference type="ARBA" id="ARBA00022598"/>
    </source>
</evidence>
<accession>A0A9E2NKV9</accession>
<evidence type="ECO:0000256" key="3">
    <source>
        <dbReference type="ARBA" id="ARBA00022741"/>
    </source>
</evidence>
<comment type="similarity">
    <text evidence="6">Belongs to the NAD synthetase family.</text>
</comment>
<dbReference type="GO" id="GO:0005737">
    <property type="term" value="C:cytoplasm"/>
    <property type="evidence" value="ECO:0007669"/>
    <property type="project" value="InterPro"/>
</dbReference>
<dbReference type="Proteomes" id="UP000824229">
    <property type="component" value="Unassembled WGS sequence"/>
</dbReference>
<dbReference type="InterPro" id="IPR003694">
    <property type="entry name" value="NAD_synthase"/>
</dbReference>